<evidence type="ECO:0000313" key="2">
    <source>
        <dbReference type="Proteomes" id="UP000324748"/>
    </source>
</evidence>
<name>A0A5B0NEB7_PUCGR</name>
<keyword evidence="2" id="KW-1185">Reference proteome</keyword>
<protein>
    <submittedName>
        <fullName evidence="1">Uncharacterized protein</fullName>
    </submittedName>
</protein>
<evidence type="ECO:0000313" key="1">
    <source>
        <dbReference type="EMBL" id="KAA1087567.1"/>
    </source>
</evidence>
<comment type="caution">
    <text evidence="1">The sequence shown here is derived from an EMBL/GenBank/DDBJ whole genome shotgun (WGS) entry which is preliminary data.</text>
</comment>
<proteinExistence type="predicted"/>
<dbReference type="AlphaFoldDB" id="A0A5B0NEB7"/>
<gene>
    <name evidence="1" type="ORF">PGT21_033739</name>
</gene>
<dbReference type="Proteomes" id="UP000324748">
    <property type="component" value="Unassembled WGS sequence"/>
</dbReference>
<accession>A0A5B0NEB7</accession>
<sequence length="65" mass="7319">MPSWNPAACSRADRRSGWEENRVLFVSPPSRELPHCILLAQGGKMGFNVENGLIFSVIYTKIENK</sequence>
<dbReference type="EMBL" id="VSWC01000105">
    <property type="protein sequence ID" value="KAA1087567.1"/>
    <property type="molecule type" value="Genomic_DNA"/>
</dbReference>
<reference evidence="1 2" key="1">
    <citation type="submission" date="2019-05" db="EMBL/GenBank/DDBJ databases">
        <title>Emergence of the Ug99 lineage of the wheat stem rust pathogen through somatic hybridization.</title>
        <authorList>
            <person name="Li F."/>
            <person name="Upadhyaya N.M."/>
            <person name="Sperschneider J."/>
            <person name="Matny O."/>
            <person name="Nguyen-Phuc H."/>
            <person name="Mago R."/>
            <person name="Raley C."/>
            <person name="Miller M.E."/>
            <person name="Silverstein K.A.T."/>
            <person name="Henningsen E."/>
            <person name="Hirsch C.D."/>
            <person name="Visser B."/>
            <person name="Pretorius Z.A."/>
            <person name="Steffenson B.J."/>
            <person name="Schwessinger B."/>
            <person name="Dodds P.N."/>
            <person name="Figueroa M."/>
        </authorList>
    </citation>
    <scope>NUCLEOTIDE SEQUENCE [LARGE SCALE GENOMIC DNA]</scope>
    <source>
        <strain evidence="1">21-0</strain>
    </source>
</reference>
<organism evidence="1 2">
    <name type="scientific">Puccinia graminis f. sp. tritici</name>
    <dbReference type="NCBI Taxonomy" id="56615"/>
    <lineage>
        <taxon>Eukaryota</taxon>
        <taxon>Fungi</taxon>
        <taxon>Dikarya</taxon>
        <taxon>Basidiomycota</taxon>
        <taxon>Pucciniomycotina</taxon>
        <taxon>Pucciniomycetes</taxon>
        <taxon>Pucciniales</taxon>
        <taxon>Pucciniaceae</taxon>
        <taxon>Puccinia</taxon>
    </lineage>
</organism>